<dbReference type="SMART" id="SM00962">
    <property type="entry name" value="SRP54"/>
    <property type="match status" value="1"/>
</dbReference>
<dbReference type="GO" id="GO:0003924">
    <property type="term" value="F:GTPase activity"/>
    <property type="evidence" value="ECO:0007669"/>
    <property type="project" value="UniProtKB-UniRule"/>
</dbReference>
<keyword evidence="5 10" id="KW-0378">Hydrolase</keyword>
<dbReference type="Proteomes" id="UP000005307">
    <property type="component" value="Chromosome"/>
</dbReference>
<proteinExistence type="inferred from homology"/>
<dbReference type="Pfam" id="PF00448">
    <property type="entry name" value="SRP54"/>
    <property type="match status" value="1"/>
</dbReference>
<name>M9R4Q5_9RHOB</name>
<comment type="subunit">
    <text evidence="10">Part of the signal recognition particle protein translocation system, which is composed of SRP and FtsY. SRP is a ribonucleoprotein composed of Ffh and a 4.5S RNA molecule.</text>
</comment>
<feature type="compositionally biased region" description="Low complexity" evidence="11">
    <location>
        <begin position="129"/>
        <end position="142"/>
    </location>
</feature>
<dbReference type="FunFam" id="3.40.50.300:FF:000053">
    <property type="entry name" value="Signal recognition particle receptor FtsY"/>
    <property type="match status" value="1"/>
</dbReference>
<dbReference type="GO" id="GO:0005737">
    <property type="term" value="C:cytoplasm"/>
    <property type="evidence" value="ECO:0007669"/>
    <property type="project" value="UniProtKB-SubCell"/>
</dbReference>
<dbReference type="SUPFAM" id="SSF52540">
    <property type="entry name" value="P-loop containing nucleoside triphosphate hydrolases"/>
    <property type="match status" value="1"/>
</dbReference>
<comment type="subcellular location">
    <subcellularLocation>
        <location evidence="1">Cell inner membrane</location>
        <topology evidence="1">Peripheral membrane protein</topology>
        <orientation evidence="1">Cytoplasmic side</orientation>
    </subcellularLocation>
    <subcellularLocation>
        <location evidence="10">Cell membrane</location>
        <topology evidence="10">Peripheral membrane protein</topology>
        <orientation evidence="10">Cytoplasmic side</orientation>
    </subcellularLocation>
    <subcellularLocation>
        <location evidence="10">Cytoplasm</location>
    </subcellularLocation>
</comment>
<dbReference type="AlphaFoldDB" id="M9R4Q5"/>
<comment type="function">
    <text evidence="10">Involved in targeting and insertion of nascent membrane proteins into the cytoplasmic membrane. Acts as a receptor for the complex formed by the signal recognition particle (SRP) and the ribosome-nascent chain (RNC). Interaction with SRP-RNC leads to the transfer of the RNC complex to the Sec translocase for insertion into the membrane, the hydrolysis of GTP by both Ffh and FtsY, and the dissociation of the SRP-FtsY complex into the individual components.</text>
</comment>
<keyword evidence="8 10" id="KW-0675">Receptor</keyword>
<feature type="compositionally biased region" description="Basic and acidic residues" evidence="11">
    <location>
        <begin position="143"/>
        <end position="177"/>
    </location>
</feature>
<dbReference type="EC" id="3.6.5.4" evidence="10"/>
<organism evidence="15 16">
    <name type="scientific">Octadecabacter antarcticus 307</name>
    <dbReference type="NCBI Taxonomy" id="391626"/>
    <lineage>
        <taxon>Bacteria</taxon>
        <taxon>Pseudomonadati</taxon>
        <taxon>Pseudomonadota</taxon>
        <taxon>Alphaproteobacteria</taxon>
        <taxon>Rhodobacterales</taxon>
        <taxon>Roseobacteraceae</taxon>
        <taxon>Octadecabacter</taxon>
    </lineage>
</organism>
<keyword evidence="16" id="KW-1185">Reference proteome</keyword>
<feature type="region of interest" description="Disordered" evidence="11">
    <location>
        <begin position="71"/>
        <end position="177"/>
    </location>
</feature>
<gene>
    <name evidence="10" type="primary">ftsY</name>
    <name evidence="15" type="ORF">OAN307_c15240</name>
</gene>
<feature type="binding site" evidence="10">
    <location>
        <begin position="499"/>
        <end position="502"/>
    </location>
    <ligand>
        <name>GTP</name>
        <dbReference type="ChEBI" id="CHEBI:37565"/>
    </ligand>
</feature>
<dbReference type="InterPro" id="IPR027417">
    <property type="entry name" value="P-loop_NTPase"/>
</dbReference>
<feature type="domain" description="Signal recognition particle SRP54 helical bundle" evidence="14">
    <location>
        <begin position="255"/>
        <end position="332"/>
    </location>
</feature>
<dbReference type="CDD" id="cd17874">
    <property type="entry name" value="FtsY"/>
    <property type="match status" value="1"/>
</dbReference>
<keyword evidence="6 10" id="KW-0342">GTP-binding</keyword>
<feature type="binding site" evidence="10">
    <location>
        <begin position="435"/>
        <end position="439"/>
    </location>
    <ligand>
        <name>GTP</name>
        <dbReference type="ChEBI" id="CHEBI:37565"/>
    </ligand>
</feature>
<dbReference type="Gene3D" id="3.40.50.300">
    <property type="entry name" value="P-loop containing nucleotide triphosphate hydrolases"/>
    <property type="match status" value="1"/>
</dbReference>
<keyword evidence="15" id="KW-0131">Cell cycle</keyword>
<dbReference type="PANTHER" id="PTHR43134:SF1">
    <property type="entry name" value="SIGNAL RECOGNITION PARTICLE RECEPTOR SUBUNIT ALPHA"/>
    <property type="match status" value="1"/>
</dbReference>
<evidence type="ECO:0000256" key="1">
    <source>
        <dbReference type="ARBA" id="ARBA00004515"/>
    </source>
</evidence>
<feature type="region of interest" description="Disordered" evidence="11">
    <location>
        <begin position="202"/>
        <end position="240"/>
    </location>
</feature>
<dbReference type="Gene3D" id="1.20.120.140">
    <property type="entry name" value="Signal recognition particle SRP54, nucleotide-binding domain"/>
    <property type="match status" value="1"/>
</dbReference>
<evidence type="ECO:0000259" key="13">
    <source>
        <dbReference type="SMART" id="SM00962"/>
    </source>
</evidence>
<sequence length="550" mass="59211">MAFFKKLKDRMFKSSSKIEEGLDAIVEDGGVEEDVSASKPIDLAVSDAGQIQVQAQAALDVQAVVVAEEEARDAERKGQAEAAHREAEISEREAGARAGAEHAEQVRIAAEKDARQAAQVEADRKTMQAAQSAADAAEVARLQAERAAHEEAARIVESERQAQEAKRAEAQRQAEAERLKIAARAAQQDRLAADALRAEDSKLENEAREAELARQADVAAAEETERASEQRQAEAARRAEDVRLEVEREAQEKAAKPGLIGRMLGRGEKKTVVRRELDDDMLERLEELLISADMGVDTALRVTSNMAEGRFGKRLSTQEIKELLAAEITRVMEPVARPLPLYPTKPQVVLVVGVNGSGKTTTIGKLASQFQAAGKKVVIAAGDTFRAAAVEQLQVWGDRAGVPVLTAPQGSDPASLAYDAMEQAARDGADLLMIDTAGRLQNRADLMEELQKIVRVIRKKDPDAPHNTLLVLDATTGQNALSQVKTFQELADVTGLIMTKLDGTAKGGVLVALADKFGLPIHAIGVGEQIDDLAPFDPEDFAAALTGLDR</sequence>
<dbReference type="NCBIfam" id="TIGR00064">
    <property type="entry name" value="ftsY"/>
    <property type="match status" value="1"/>
</dbReference>
<dbReference type="InterPro" id="IPR042101">
    <property type="entry name" value="SRP54_N_sf"/>
</dbReference>
<feature type="compositionally biased region" description="Basic and acidic residues" evidence="11">
    <location>
        <begin position="223"/>
        <end position="240"/>
    </location>
</feature>
<dbReference type="STRING" id="391626.OAN307_c15240"/>
<keyword evidence="4 10" id="KW-0547">Nucleotide-binding</keyword>
<evidence type="ECO:0000256" key="9">
    <source>
        <dbReference type="ARBA" id="ARBA00048027"/>
    </source>
</evidence>
<dbReference type="InterPro" id="IPR004390">
    <property type="entry name" value="SR_rcpt_FtsY"/>
</dbReference>
<keyword evidence="15" id="KW-0132">Cell division</keyword>
<dbReference type="GO" id="GO:0005047">
    <property type="term" value="F:signal recognition particle binding"/>
    <property type="evidence" value="ECO:0007669"/>
    <property type="project" value="TreeGrafter"/>
</dbReference>
<dbReference type="InterPro" id="IPR013822">
    <property type="entry name" value="Signal_recog_particl_SRP54_hlx"/>
</dbReference>
<evidence type="ECO:0000256" key="11">
    <source>
        <dbReference type="SAM" id="MobiDB-lite"/>
    </source>
</evidence>
<dbReference type="GO" id="GO:0005886">
    <property type="term" value="C:plasma membrane"/>
    <property type="evidence" value="ECO:0007669"/>
    <property type="project" value="UniProtKB-SubCell"/>
</dbReference>
<protein>
    <recommendedName>
        <fullName evidence="10">Signal recognition particle receptor FtsY</fullName>
        <shortName evidence="10">SRP receptor</shortName>
        <ecNumber evidence="10">3.6.5.4</ecNumber>
    </recommendedName>
</protein>
<reference evidence="15 16" key="1">
    <citation type="journal article" date="2013" name="PLoS ONE">
        <title>Poles Apart: Arctic and Antarctic Octadecabacter strains Share High Genome Plasticity and a New Type of Xanthorhodopsin.</title>
        <authorList>
            <person name="Vollmers J."/>
            <person name="Voget S."/>
            <person name="Dietrich S."/>
            <person name="Gollnow K."/>
            <person name="Smits M."/>
            <person name="Meyer K."/>
            <person name="Brinkhoff T."/>
            <person name="Simon M."/>
            <person name="Daniel R."/>
        </authorList>
    </citation>
    <scope>NUCLEOTIDE SEQUENCE [LARGE SCALE GENOMIC DNA]</scope>
    <source>
        <strain evidence="15 16">307</strain>
    </source>
</reference>
<feature type="binding site" evidence="10">
    <location>
        <begin position="353"/>
        <end position="360"/>
    </location>
    <ligand>
        <name>GTP</name>
        <dbReference type="ChEBI" id="CHEBI:37565"/>
    </ligand>
</feature>
<evidence type="ECO:0000256" key="6">
    <source>
        <dbReference type="ARBA" id="ARBA00023134"/>
    </source>
</evidence>
<keyword evidence="3 10" id="KW-0963">Cytoplasm</keyword>
<keyword evidence="7 10" id="KW-0472">Membrane</keyword>
<evidence type="ECO:0000256" key="10">
    <source>
        <dbReference type="HAMAP-Rule" id="MF_00920"/>
    </source>
</evidence>
<feature type="compositionally biased region" description="Basic and acidic residues" evidence="11">
    <location>
        <begin position="202"/>
        <end position="214"/>
    </location>
</feature>
<evidence type="ECO:0000256" key="5">
    <source>
        <dbReference type="ARBA" id="ARBA00022801"/>
    </source>
</evidence>
<comment type="similarity">
    <text evidence="10">Belongs to the GTP-binding SRP family. FtsY subfamily.</text>
</comment>
<feature type="domain" description="AAA+ ATPase" evidence="12">
    <location>
        <begin position="345"/>
        <end position="503"/>
    </location>
</feature>
<dbReference type="InterPro" id="IPR036225">
    <property type="entry name" value="SRP/SRP_N"/>
</dbReference>
<evidence type="ECO:0000256" key="4">
    <source>
        <dbReference type="ARBA" id="ARBA00022741"/>
    </source>
</evidence>
<evidence type="ECO:0000259" key="14">
    <source>
        <dbReference type="SMART" id="SM00963"/>
    </source>
</evidence>
<evidence type="ECO:0000259" key="12">
    <source>
        <dbReference type="SMART" id="SM00382"/>
    </source>
</evidence>
<keyword evidence="2 10" id="KW-1003">Cell membrane</keyword>
<dbReference type="SUPFAM" id="SSF47364">
    <property type="entry name" value="Domain of the SRP/SRP receptor G-proteins"/>
    <property type="match status" value="1"/>
</dbReference>
<dbReference type="EMBL" id="CP003740">
    <property type="protein sequence ID" value="AGI67197.1"/>
    <property type="molecule type" value="Genomic_DNA"/>
</dbReference>
<dbReference type="PANTHER" id="PTHR43134">
    <property type="entry name" value="SIGNAL RECOGNITION PARTICLE RECEPTOR SUBUNIT ALPHA"/>
    <property type="match status" value="1"/>
</dbReference>
<feature type="domain" description="SRP54-type proteins GTP-binding" evidence="13">
    <location>
        <begin position="346"/>
        <end position="547"/>
    </location>
</feature>
<dbReference type="GO" id="GO:0051301">
    <property type="term" value="P:cell division"/>
    <property type="evidence" value="ECO:0007669"/>
    <property type="project" value="UniProtKB-KW"/>
</dbReference>
<evidence type="ECO:0000256" key="7">
    <source>
        <dbReference type="ARBA" id="ARBA00023136"/>
    </source>
</evidence>
<evidence type="ECO:0000313" key="15">
    <source>
        <dbReference type="EMBL" id="AGI67197.1"/>
    </source>
</evidence>
<dbReference type="Pfam" id="PF02881">
    <property type="entry name" value="SRP54_N"/>
    <property type="match status" value="1"/>
</dbReference>
<comment type="catalytic activity">
    <reaction evidence="9 10">
        <text>GTP + H2O = GDP + phosphate + H(+)</text>
        <dbReference type="Rhea" id="RHEA:19669"/>
        <dbReference type="ChEBI" id="CHEBI:15377"/>
        <dbReference type="ChEBI" id="CHEBI:15378"/>
        <dbReference type="ChEBI" id="CHEBI:37565"/>
        <dbReference type="ChEBI" id="CHEBI:43474"/>
        <dbReference type="ChEBI" id="CHEBI:58189"/>
        <dbReference type="EC" id="3.6.5.4"/>
    </reaction>
</comment>
<evidence type="ECO:0000256" key="8">
    <source>
        <dbReference type="ARBA" id="ARBA00023170"/>
    </source>
</evidence>
<dbReference type="InterPro" id="IPR003593">
    <property type="entry name" value="AAA+_ATPase"/>
</dbReference>
<dbReference type="InterPro" id="IPR000897">
    <property type="entry name" value="SRP54_GTPase_dom"/>
</dbReference>
<dbReference type="GO" id="GO:0006614">
    <property type="term" value="P:SRP-dependent cotranslational protein targeting to membrane"/>
    <property type="evidence" value="ECO:0007669"/>
    <property type="project" value="InterPro"/>
</dbReference>
<accession>M9R4Q5</accession>
<evidence type="ECO:0000313" key="16">
    <source>
        <dbReference type="Proteomes" id="UP000005307"/>
    </source>
</evidence>
<dbReference type="SMART" id="SM00963">
    <property type="entry name" value="SRP54_N"/>
    <property type="match status" value="1"/>
</dbReference>
<dbReference type="GO" id="GO:0005525">
    <property type="term" value="F:GTP binding"/>
    <property type="evidence" value="ECO:0007669"/>
    <property type="project" value="UniProtKB-UniRule"/>
</dbReference>
<feature type="compositionally biased region" description="Basic and acidic residues" evidence="11">
    <location>
        <begin position="73"/>
        <end position="126"/>
    </location>
</feature>
<evidence type="ECO:0000256" key="2">
    <source>
        <dbReference type="ARBA" id="ARBA00022475"/>
    </source>
</evidence>
<evidence type="ECO:0000256" key="3">
    <source>
        <dbReference type="ARBA" id="ARBA00022490"/>
    </source>
</evidence>
<dbReference type="KEGG" id="oat:OAN307_c15240"/>
<dbReference type="eggNOG" id="COG0552">
    <property type="taxonomic scope" value="Bacteria"/>
</dbReference>
<dbReference type="OrthoDB" id="9804720at2"/>
<dbReference type="SMART" id="SM00382">
    <property type="entry name" value="AAA"/>
    <property type="match status" value="1"/>
</dbReference>
<dbReference type="HOGENOM" id="CLU_009301_0_0_5"/>
<dbReference type="HAMAP" id="MF_00920">
    <property type="entry name" value="FtsY"/>
    <property type="match status" value="1"/>
</dbReference>